<name>A0A2G9XCQ6_UNCKA</name>
<dbReference type="GO" id="GO:0006351">
    <property type="term" value="P:DNA-templated transcription"/>
    <property type="evidence" value="ECO:0007669"/>
    <property type="project" value="UniProtKB-UniRule"/>
</dbReference>
<dbReference type="CDD" id="cd06928">
    <property type="entry name" value="RNAP_alpha_NTD"/>
    <property type="match status" value="1"/>
</dbReference>
<accession>A0A2G9XCQ6</accession>
<dbReference type="HAMAP" id="MF_00059">
    <property type="entry name" value="RNApol_bact_RpoA"/>
    <property type="match status" value="1"/>
</dbReference>
<evidence type="ECO:0000256" key="5">
    <source>
        <dbReference type="ARBA" id="ARBA00022679"/>
    </source>
</evidence>
<protein>
    <recommendedName>
        <fullName evidence="3 11">DNA-directed RNA polymerase subunit alpha</fullName>
        <shortName evidence="11">RNAP subunit alpha</shortName>
        <ecNumber evidence="2 11">2.7.7.6</ecNumber>
    </recommendedName>
    <alternativeName>
        <fullName evidence="9 11">RNA polymerase subunit alpha</fullName>
    </alternativeName>
    <alternativeName>
        <fullName evidence="8 11">Transcriptase subunit alpha</fullName>
    </alternativeName>
</protein>
<dbReference type="InterPro" id="IPR036603">
    <property type="entry name" value="RBP11-like"/>
</dbReference>
<dbReference type="InterPro" id="IPR011260">
    <property type="entry name" value="RNAP_asu_C"/>
</dbReference>
<keyword evidence="5 11" id="KW-0808">Transferase</keyword>
<feature type="region of interest" description="Alpha N-terminal domain (alpha-NTD)" evidence="11">
    <location>
        <begin position="1"/>
        <end position="225"/>
    </location>
</feature>
<organism evidence="13 14">
    <name type="scientific">candidate division WWE3 bacterium CG23_combo_of_CG06-09_8_20_14_all_40_14</name>
    <dbReference type="NCBI Taxonomy" id="1975095"/>
    <lineage>
        <taxon>Bacteria</taxon>
        <taxon>Katanobacteria</taxon>
    </lineage>
</organism>
<reference evidence="13 14" key="1">
    <citation type="submission" date="2017-09" db="EMBL/GenBank/DDBJ databases">
        <title>Depth-based differentiation of microbial function through sediment-hosted aquifers and enrichment of novel symbionts in the deep terrestrial subsurface.</title>
        <authorList>
            <person name="Probst A.J."/>
            <person name="Ladd B."/>
            <person name="Jarett J.K."/>
            <person name="Geller-Mcgrath D.E."/>
            <person name="Sieber C.M."/>
            <person name="Emerson J.B."/>
            <person name="Anantharaman K."/>
            <person name="Thomas B.C."/>
            <person name="Malmstrom R."/>
            <person name="Stieglmeier M."/>
            <person name="Klingl A."/>
            <person name="Woyke T."/>
            <person name="Ryan C.M."/>
            <person name="Banfield J.F."/>
        </authorList>
    </citation>
    <scope>NUCLEOTIDE SEQUENCE [LARGE SCALE GENOMIC DNA]</scope>
    <source>
        <strain evidence="13">CG23_combo_of_CG06-09_8_20_14_all_40_14</strain>
    </source>
</reference>
<evidence type="ECO:0000256" key="9">
    <source>
        <dbReference type="ARBA" id="ARBA00033070"/>
    </source>
</evidence>
<dbReference type="Pfam" id="PF01000">
    <property type="entry name" value="RNA_pol_A_bac"/>
    <property type="match status" value="1"/>
</dbReference>
<gene>
    <name evidence="11" type="primary">rpoA</name>
    <name evidence="13" type="ORF">COX53_00755</name>
</gene>
<dbReference type="NCBIfam" id="NF003519">
    <property type="entry name" value="PRK05182.2-5"/>
    <property type="match status" value="1"/>
</dbReference>
<dbReference type="SUPFAM" id="SSF47789">
    <property type="entry name" value="C-terminal domain of RNA polymerase alpha subunit"/>
    <property type="match status" value="1"/>
</dbReference>
<evidence type="ECO:0000256" key="8">
    <source>
        <dbReference type="ARBA" id="ARBA00032524"/>
    </source>
</evidence>
<evidence type="ECO:0000256" key="11">
    <source>
        <dbReference type="HAMAP-Rule" id="MF_00059"/>
    </source>
</evidence>
<evidence type="ECO:0000256" key="6">
    <source>
        <dbReference type="ARBA" id="ARBA00022695"/>
    </source>
</evidence>
<dbReference type="EMBL" id="PCQY01000010">
    <property type="protein sequence ID" value="PIP04765.1"/>
    <property type="molecule type" value="Genomic_DNA"/>
</dbReference>
<dbReference type="FunFam" id="2.170.120.12:FF:000001">
    <property type="entry name" value="DNA-directed RNA polymerase subunit alpha"/>
    <property type="match status" value="1"/>
</dbReference>
<feature type="region of interest" description="Alpha C-terminal domain (alpha-CTD)" evidence="11">
    <location>
        <begin position="246"/>
        <end position="315"/>
    </location>
</feature>
<dbReference type="Gene3D" id="3.30.1360.10">
    <property type="entry name" value="RNA polymerase, RBP11-like subunit"/>
    <property type="match status" value="1"/>
</dbReference>
<evidence type="ECO:0000256" key="2">
    <source>
        <dbReference type="ARBA" id="ARBA00012418"/>
    </source>
</evidence>
<dbReference type="EC" id="2.7.7.6" evidence="2 11"/>
<dbReference type="AlphaFoldDB" id="A0A2G9XCQ6"/>
<dbReference type="InterPro" id="IPR011262">
    <property type="entry name" value="DNA-dir_RNA_pol_insert"/>
</dbReference>
<comment type="subunit">
    <text evidence="11">Homodimer. The RNAP catalytic core consists of 2 alpha, 1 beta, 1 beta' and 1 omega subunit. When a sigma factor is associated with the core the holoenzyme is formed, which can initiate transcription.</text>
</comment>
<keyword evidence="4 11" id="KW-0240">DNA-directed RNA polymerase</keyword>
<dbReference type="NCBIfam" id="TIGR02027">
    <property type="entry name" value="rpoA"/>
    <property type="match status" value="1"/>
</dbReference>
<evidence type="ECO:0000256" key="1">
    <source>
        <dbReference type="ARBA" id="ARBA00007123"/>
    </source>
</evidence>
<keyword evidence="6 11" id="KW-0548">Nucleotidyltransferase</keyword>
<dbReference type="GO" id="GO:0003677">
    <property type="term" value="F:DNA binding"/>
    <property type="evidence" value="ECO:0007669"/>
    <property type="project" value="UniProtKB-UniRule"/>
</dbReference>
<feature type="domain" description="DNA-directed RNA polymerase RpoA/D/Rpb3-type" evidence="12">
    <location>
        <begin position="19"/>
        <end position="225"/>
    </location>
</feature>
<dbReference type="SUPFAM" id="SSF56553">
    <property type="entry name" value="Insert subdomain of RNA polymerase alpha subunit"/>
    <property type="match status" value="1"/>
</dbReference>
<dbReference type="Gene3D" id="1.10.150.20">
    <property type="entry name" value="5' to 3' exonuclease, C-terminal subdomain"/>
    <property type="match status" value="1"/>
</dbReference>
<evidence type="ECO:0000313" key="13">
    <source>
        <dbReference type="EMBL" id="PIP04765.1"/>
    </source>
</evidence>
<evidence type="ECO:0000256" key="7">
    <source>
        <dbReference type="ARBA" id="ARBA00023163"/>
    </source>
</evidence>
<dbReference type="InterPro" id="IPR011263">
    <property type="entry name" value="DNA-dir_RNA_pol_RpoA/D/Rpb3"/>
</dbReference>
<dbReference type="InterPro" id="IPR011773">
    <property type="entry name" value="DNA-dir_RpoA"/>
</dbReference>
<evidence type="ECO:0000256" key="10">
    <source>
        <dbReference type="ARBA" id="ARBA00048552"/>
    </source>
</evidence>
<comment type="catalytic activity">
    <reaction evidence="10 11">
        <text>RNA(n) + a ribonucleoside 5'-triphosphate = RNA(n+1) + diphosphate</text>
        <dbReference type="Rhea" id="RHEA:21248"/>
        <dbReference type="Rhea" id="RHEA-COMP:14527"/>
        <dbReference type="Rhea" id="RHEA-COMP:17342"/>
        <dbReference type="ChEBI" id="CHEBI:33019"/>
        <dbReference type="ChEBI" id="CHEBI:61557"/>
        <dbReference type="ChEBI" id="CHEBI:140395"/>
        <dbReference type="EC" id="2.7.7.6"/>
    </reaction>
</comment>
<comment type="similarity">
    <text evidence="1 11">Belongs to the RNA polymerase alpha chain family.</text>
</comment>
<proteinExistence type="inferred from homology"/>
<dbReference type="Pfam" id="PF03118">
    <property type="entry name" value="RNA_pol_A_CTD"/>
    <property type="match status" value="1"/>
</dbReference>
<comment type="function">
    <text evidence="11">DNA-dependent RNA polymerase catalyzes the transcription of DNA into RNA using the four ribonucleoside triphosphates as substrates.</text>
</comment>
<dbReference type="GO" id="GO:0005737">
    <property type="term" value="C:cytoplasm"/>
    <property type="evidence" value="ECO:0007669"/>
    <property type="project" value="UniProtKB-ARBA"/>
</dbReference>
<evidence type="ECO:0000256" key="3">
    <source>
        <dbReference type="ARBA" id="ARBA00015972"/>
    </source>
</evidence>
<evidence type="ECO:0000313" key="14">
    <source>
        <dbReference type="Proteomes" id="UP000231388"/>
    </source>
</evidence>
<dbReference type="Gene3D" id="2.170.120.12">
    <property type="entry name" value="DNA-directed RNA polymerase, insert domain"/>
    <property type="match status" value="1"/>
</dbReference>
<dbReference type="SUPFAM" id="SSF55257">
    <property type="entry name" value="RBP11-like subunits of RNA polymerase"/>
    <property type="match status" value="1"/>
</dbReference>
<comment type="caution">
    <text evidence="13">The sequence shown here is derived from an EMBL/GenBank/DDBJ whole genome shotgun (WGS) entry which is preliminary data.</text>
</comment>
<dbReference type="Proteomes" id="UP000231388">
    <property type="component" value="Unassembled WGS sequence"/>
</dbReference>
<keyword evidence="7 11" id="KW-0804">Transcription</keyword>
<dbReference type="GO" id="GO:0000428">
    <property type="term" value="C:DNA-directed RNA polymerase complex"/>
    <property type="evidence" value="ECO:0007669"/>
    <property type="project" value="UniProtKB-KW"/>
</dbReference>
<dbReference type="SMART" id="SM00662">
    <property type="entry name" value="RPOLD"/>
    <property type="match status" value="1"/>
</dbReference>
<evidence type="ECO:0000259" key="12">
    <source>
        <dbReference type="SMART" id="SM00662"/>
    </source>
</evidence>
<dbReference type="GO" id="GO:0003899">
    <property type="term" value="F:DNA-directed RNA polymerase activity"/>
    <property type="evidence" value="ECO:0007669"/>
    <property type="project" value="UniProtKB-UniRule"/>
</dbReference>
<sequence>MFLTPQDLKIKKEKAGKDYVQIIIEPLPTGYAHTLGNSLRRVLLSSIKGAAPTQVEIDGAPHQFTTINGVKEDVVEVSLNLKKLRIKLYSDKPVILTLDQKGPKKVTAADFDCPSDAEIVNKNLLIATLSDSKSHLKMSLMAEAGFGYVPAEERPNSKIGVIVLDSSFSPVTAVNSTVGATRVGHKTGLDKLTLEITTDGTVEPFSAFKQASSILTDFFGRLSSGKESVKEEPKVDGAPSQNIPNYEPSDVMIEELHLPTRTINALKKSGVKTLEDLTPLSKEKLSQIRNLGEKSINEINKLLEKEGLKDNEAQS</sequence>
<dbReference type="GO" id="GO:0046983">
    <property type="term" value="F:protein dimerization activity"/>
    <property type="evidence" value="ECO:0007669"/>
    <property type="project" value="InterPro"/>
</dbReference>
<dbReference type="InterPro" id="IPR036643">
    <property type="entry name" value="RNApol_insert_sf"/>
</dbReference>
<comment type="domain">
    <text evidence="11">The N-terminal domain is essential for RNAP assembly and basal transcription, whereas the C-terminal domain is involved in interaction with transcriptional regulators and with upstream promoter elements.</text>
</comment>
<evidence type="ECO:0000256" key="4">
    <source>
        <dbReference type="ARBA" id="ARBA00022478"/>
    </source>
</evidence>
<dbReference type="Pfam" id="PF01193">
    <property type="entry name" value="RNA_pol_L"/>
    <property type="match status" value="1"/>
</dbReference>